<dbReference type="InterPro" id="IPR040256">
    <property type="entry name" value="At4g02000-like"/>
</dbReference>
<gene>
    <name evidence="3" type="ORF">DKX38_026487</name>
</gene>
<dbReference type="PANTHER" id="PTHR31286:SF99">
    <property type="entry name" value="DUF4283 DOMAIN-CONTAINING PROTEIN"/>
    <property type="match status" value="1"/>
</dbReference>
<evidence type="ECO:0000313" key="3">
    <source>
        <dbReference type="EMBL" id="KAB5515839.1"/>
    </source>
</evidence>
<keyword evidence="4" id="KW-1185">Reference proteome</keyword>
<dbReference type="InterPro" id="IPR025558">
    <property type="entry name" value="DUF4283"/>
</dbReference>
<dbReference type="Proteomes" id="UP000326939">
    <property type="component" value="Chromosome 17"/>
</dbReference>
<comment type="caution">
    <text evidence="3">The sequence shown here is derived from an EMBL/GenBank/DDBJ whole genome shotgun (WGS) entry which is preliminary data.</text>
</comment>
<organism evidence="3 4">
    <name type="scientific">Salix brachista</name>
    <dbReference type="NCBI Taxonomy" id="2182728"/>
    <lineage>
        <taxon>Eukaryota</taxon>
        <taxon>Viridiplantae</taxon>
        <taxon>Streptophyta</taxon>
        <taxon>Embryophyta</taxon>
        <taxon>Tracheophyta</taxon>
        <taxon>Spermatophyta</taxon>
        <taxon>Magnoliopsida</taxon>
        <taxon>eudicotyledons</taxon>
        <taxon>Gunneridae</taxon>
        <taxon>Pentapetalae</taxon>
        <taxon>rosids</taxon>
        <taxon>fabids</taxon>
        <taxon>Malpighiales</taxon>
        <taxon>Salicaceae</taxon>
        <taxon>Saliceae</taxon>
        <taxon>Salix</taxon>
    </lineage>
</organism>
<feature type="compositionally biased region" description="Polar residues" evidence="1">
    <location>
        <begin position="244"/>
        <end position="262"/>
    </location>
</feature>
<name>A0A5N5J9M5_9ROSI</name>
<sequence length="508" mass="56266">MSSWADRVKVTDASTRFTLEPIPRCENGSMPEITQDILTENAEQWQRCMVGFFPGFRMNFHTVNSVANRVWKSGGLESVMSTATGFWLFRFQTEDQMLAILERGPWMFGGKAIILQQWHPQFVFDKNRISKLPVWVRLHGLPFTLWSRKGLSVAASVVGKPLSCDEPTFCCTRLDFARVCVEIDAAKPLVYTYDLASPCPNEPLHIEVEYEWKPARCDKCKLFGHACKEPDGKDMEAESRPPVVNNSQNDNQLQVTGMKPTSSRAREAKEANLEIASKASVPSRGGKERLEMTQGDSQHNSEDARVRKGKAVAEDLCKVGTTGSLLSHSLSTHEEVEGSETNNAGTCSDEPNKTSPMAFIKVRKKKGGKNKLSLISLMETKVAAANLRKMQDGLELSSWGFVSNVEGNEAARIVVGWDPTVYNVQCIHTSKQWITCRVNSIGEPFEVIISFIYGLNSPGERQEIVKGETPIGPDKNRSLGNASKTLGCTQSHTVESNIPGTMGEQGKT</sequence>
<evidence type="ECO:0000256" key="1">
    <source>
        <dbReference type="SAM" id="MobiDB-lite"/>
    </source>
</evidence>
<feature type="region of interest" description="Disordered" evidence="1">
    <location>
        <begin position="467"/>
        <end position="508"/>
    </location>
</feature>
<dbReference type="PANTHER" id="PTHR31286">
    <property type="entry name" value="GLYCINE-RICH CELL WALL STRUCTURAL PROTEIN 1.8-LIKE"/>
    <property type="match status" value="1"/>
</dbReference>
<dbReference type="AlphaFoldDB" id="A0A5N5J9M5"/>
<feature type="region of interest" description="Disordered" evidence="1">
    <location>
        <begin position="231"/>
        <end position="262"/>
    </location>
</feature>
<feature type="compositionally biased region" description="Polar residues" evidence="1">
    <location>
        <begin position="478"/>
        <end position="499"/>
    </location>
</feature>
<proteinExistence type="predicted"/>
<feature type="domain" description="DUF4283" evidence="2">
    <location>
        <begin position="41"/>
        <end position="125"/>
    </location>
</feature>
<reference evidence="4" key="1">
    <citation type="journal article" date="2019" name="Gigascience">
        <title>De novo genome assembly of the endangered Acer yangbiense, a plant species with extremely small populations endemic to Yunnan Province, China.</title>
        <authorList>
            <person name="Yang J."/>
            <person name="Wariss H.M."/>
            <person name="Tao L."/>
            <person name="Zhang R."/>
            <person name="Yun Q."/>
            <person name="Hollingsworth P."/>
            <person name="Dao Z."/>
            <person name="Luo G."/>
            <person name="Guo H."/>
            <person name="Ma Y."/>
            <person name="Sun W."/>
        </authorList>
    </citation>
    <scope>NUCLEOTIDE SEQUENCE [LARGE SCALE GENOMIC DNA]</scope>
    <source>
        <strain evidence="4">cv. br00</strain>
    </source>
</reference>
<evidence type="ECO:0000259" key="2">
    <source>
        <dbReference type="Pfam" id="PF14111"/>
    </source>
</evidence>
<feature type="region of interest" description="Disordered" evidence="1">
    <location>
        <begin position="277"/>
        <end position="306"/>
    </location>
</feature>
<evidence type="ECO:0000313" key="4">
    <source>
        <dbReference type="Proteomes" id="UP000326939"/>
    </source>
</evidence>
<dbReference type="Pfam" id="PF14111">
    <property type="entry name" value="DUF4283"/>
    <property type="match status" value="1"/>
</dbReference>
<protein>
    <recommendedName>
        <fullName evidence="2">DUF4283 domain-containing protein</fullName>
    </recommendedName>
</protein>
<dbReference type="EMBL" id="VDCV01000017">
    <property type="protein sequence ID" value="KAB5515839.1"/>
    <property type="molecule type" value="Genomic_DNA"/>
</dbReference>
<accession>A0A5N5J9M5</accession>